<protein>
    <submittedName>
        <fullName evidence="2">Uncharacterized protein</fullName>
    </submittedName>
</protein>
<dbReference type="AlphaFoldDB" id="A0A940WGI3"/>
<dbReference type="EMBL" id="JAFCNB010000005">
    <property type="protein sequence ID" value="MBP2704363.1"/>
    <property type="molecule type" value="Genomic_DNA"/>
</dbReference>
<sequence length="63" mass="6859">MNWLPGLWLALLGAIVALVWARVTKWYELALLGGWGLMTGALLAGAHSWNSISVGKMWGVFFG</sequence>
<gene>
    <name evidence="2" type="ORF">JOL79_11120</name>
</gene>
<keyword evidence="1" id="KW-0472">Membrane</keyword>
<evidence type="ECO:0000256" key="1">
    <source>
        <dbReference type="SAM" id="Phobius"/>
    </source>
</evidence>
<organism evidence="2 3">
    <name type="scientific">Microbispora oryzae</name>
    <dbReference type="NCBI Taxonomy" id="2806554"/>
    <lineage>
        <taxon>Bacteria</taxon>
        <taxon>Bacillati</taxon>
        <taxon>Actinomycetota</taxon>
        <taxon>Actinomycetes</taxon>
        <taxon>Streptosporangiales</taxon>
        <taxon>Streptosporangiaceae</taxon>
        <taxon>Microbispora</taxon>
    </lineage>
</organism>
<reference evidence="2" key="1">
    <citation type="submission" date="2021-02" db="EMBL/GenBank/DDBJ databases">
        <title>Draft genome sequence of Microbispora sp. RL4-1S isolated from rice leaves in Thailand.</title>
        <authorList>
            <person name="Muangham S."/>
            <person name="Duangmal K."/>
        </authorList>
    </citation>
    <scope>NUCLEOTIDE SEQUENCE</scope>
    <source>
        <strain evidence="2">RL4-1S</strain>
    </source>
</reference>
<keyword evidence="1" id="KW-0812">Transmembrane</keyword>
<feature type="transmembrane region" description="Helical" evidence="1">
    <location>
        <begin position="31"/>
        <end position="49"/>
    </location>
</feature>
<name>A0A940WGI3_9ACTN</name>
<keyword evidence="3" id="KW-1185">Reference proteome</keyword>
<comment type="caution">
    <text evidence="2">The sequence shown here is derived from an EMBL/GenBank/DDBJ whole genome shotgun (WGS) entry which is preliminary data.</text>
</comment>
<accession>A0A940WGI3</accession>
<dbReference type="Proteomes" id="UP000674234">
    <property type="component" value="Unassembled WGS sequence"/>
</dbReference>
<keyword evidence="1" id="KW-1133">Transmembrane helix</keyword>
<proteinExistence type="predicted"/>
<dbReference type="RefSeq" id="WP_210155671.1">
    <property type="nucleotide sequence ID" value="NZ_JAFCNB010000005.1"/>
</dbReference>
<evidence type="ECO:0000313" key="2">
    <source>
        <dbReference type="EMBL" id="MBP2704363.1"/>
    </source>
</evidence>
<evidence type="ECO:0000313" key="3">
    <source>
        <dbReference type="Proteomes" id="UP000674234"/>
    </source>
</evidence>